<comment type="pathway">
    <text evidence="7">Amino-acid degradation; L-histidine degradation into L-glutamate; N-formimidoyl-L-glutamate from L-histidine: step 3/3.</text>
</comment>
<feature type="domain" description="Amidohydrolase-related" evidence="8">
    <location>
        <begin position="61"/>
        <end position="406"/>
    </location>
</feature>
<evidence type="ECO:0000313" key="9">
    <source>
        <dbReference type="EMBL" id="MCH4564991.1"/>
    </source>
</evidence>
<dbReference type="Pfam" id="PF01979">
    <property type="entry name" value="Amidohydro_1"/>
    <property type="match status" value="1"/>
</dbReference>
<comment type="similarity">
    <text evidence="7">Belongs to the metallo-dependent hydrolases superfamily. HutI family.</text>
</comment>
<evidence type="ECO:0000256" key="2">
    <source>
        <dbReference type="ARBA" id="ARBA00022723"/>
    </source>
</evidence>
<feature type="binding site" evidence="7">
    <location>
        <position position="70"/>
    </location>
    <ligand>
        <name>Zn(2+)</name>
        <dbReference type="ChEBI" id="CHEBI:29105"/>
    </ligand>
</feature>
<dbReference type="RefSeq" id="WP_240569541.1">
    <property type="nucleotide sequence ID" value="NZ_JAKVPY010000027.1"/>
</dbReference>
<evidence type="ECO:0000256" key="1">
    <source>
        <dbReference type="ARBA" id="ARBA00012864"/>
    </source>
</evidence>
<dbReference type="Gene3D" id="3.20.20.140">
    <property type="entry name" value="Metal-dependent hydrolases"/>
    <property type="match status" value="1"/>
</dbReference>
<feature type="binding site" evidence="7">
    <location>
        <position position="315"/>
    </location>
    <ligand>
        <name>Zn(2+)</name>
        <dbReference type="ChEBI" id="CHEBI:29105"/>
    </ligand>
</feature>
<feature type="binding site" evidence="7">
    <location>
        <position position="142"/>
    </location>
    <ligand>
        <name>N-formimidoyl-L-glutamate</name>
        <dbReference type="ChEBI" id="CHEBI:58928"/>
    </ligand>
</feature>
<evidence type="ECO:0000256" key="5">
    <source>
        <dbReference type="ARBA" id="ARBA00022833"/>
    </source>
</evidence>
<dbReference type="Proteomes" id="UP001202117">
    <property type="component" value="Unassembled WGS sequence"/>
</dbReference>
<feature type="binding site" evidence="7">
    <location>
        <position position="317"/>
    </location>
    <ligand>
        <name>N-formimidoyl-L-glutamate</name>
        <dbReference type="ChEBI" id="CHEBI:58928"/>
    </ligand>
</feature>
<dbReference type="SUPFAM" id="SSF51338">
    <property type="entry name" value="Composite domain of metallo-dependent hydrolases"/>
    <property type="match status" value="1"/>
</dbReference>
<feature type="binding site" evidence="7">
    <location>
        <position position="70"/>
    </location>
    <ligand>
        <name>Fe(3+)</name>
        <dbReference type="ChEBI" id="CHEBI:29034"/>
    </ligand>
</feature>
<comment type="catalytic activity">
    <reaction evidence="7">
        <text>4-imidazolone-5-propanoate + H2O = N-formimidoyl-L-glutamate</text>
        <dbReference type="Rhea" id="RHEA:23660"/>
        <dbReference type="ChEBI" id="CHEBI:15377"/>
        <dbReference type="ChEBI" id="CHEBI:58928"/>
        <dbReference type="ChEBI" id="CHEBI:77893"/>
        <dbReference type="EC" id="3.5.2.7"/>
    </reaction>
</comment>
<comment type="function">
    <text evidence="7">Catalyzes the hydrolytic cleavage of the carbon-nitrogen bond in imidazolone-5-propanoate to yield N-formimidoyl-L-glutamate. It is the third step in the universal histidine degradation pathway.</text>
</comment>
<dbReference type="EC" id="3.5.2.7" evidence="1 7"/>
<dbReference type="SUPFAM" id="SSF51556">
    <property type="entry name" value="Metallo-dependent hydrolases"/>
    <property type="match status" value="1"/>
</dbReference>
<dbReference type="PANTHER" id="PTHR42752">
    <property type="entry name" value="IMIDAZOLONEPROPIONASE"/>
    <property type="match status" value="1"/>
</dbReference>
<dbReference type="HAMAP" id="MF_00372">
    <property type="entry name" value="HutI"/>
    <property type="match status" value="1"/>
</dbReference>
<protein>
    <recommendedName>
        <fullName evidence="1 7">Imidazolonepropionase</fullName>
        <ecNumber evidence="1 7">3.5.2.7</ecNumber>
    </recommendedName>
    <alternativeName>
        <fullName evidence="7">Imidazolone-5-propionate hydrolase</fullName>
    </alternativeName>
</protein>
<feature type="binding site" evidence="7">
    <location>
        <position position="320"/>
    </location>
    <ligand>
        <name>4-imidazolone-5-propanoate</name>
        <dbReference type="ChEBI" id="CHEBI:77893"/>
    </ligand>
</feature>
<feature type="binding site" evidence="7">
    <location>
        <position position="72"/>
    </location>
    <ligand>
        <name>Zn(2+)</name>
        <dbReference type="ChEBI" id="CHEBI:29105"/>
    </ligand>
</feature>
<keyword evidence="5 7" id="KW-0862">Zinc</keyword>
<feature type="binding site" evidence="7">
    <location>
        <position position="79"/>
    </location>
    <ligand>
        <name>4-imidazolone-5-propanoate</name>
        <dbReference type="ChEBI" id="CHEBI:77893"/>
    </ligand>
</feature>
<gene>
    <name evidence="7 9" type="primary">hutI</name>
    <name evidence="9" type="ORF">MKP05_17980</name>
</gene>
<accession>A0ABS9RYU1</accession>
<dbReference type="PANTHER" id="PTHR42752:SF1">
    <property type="entry name" value="IMIDAZOLONEPROPIONASE-RELATED"/>
    <property type="match status" value="1"/>
</dbReference>
<evidence type="ECO:0000256" key="7">
    <source>
        <dbReference type="HAMAP-Rule" id="MF_00372"/>
    </source>
</evidence>
<dbReference type="InterPro" id="IPR032466">
    <property type="entry name" value="Metal_Hydrolase"/>
</dbReference>
<evidence type="ECO:0000256" key="3">
    <source>
        <dbReference type="ARBA" id="ARBA00022801"/>
    </source>
</evidence>
<keyword evidence="7" id="KW-0963">Cytoplasm</keyword>
<dbReference type="NCBIfam" id="TIGR01224">
    <property type="entry name" value="hutI"/>
    <property type="match status" value="1"/>
</dbReference>
<reference evidence="9 10" key="1">
    <citation type="submission" date="2022-02" db="EMBL/GenBank/DDBJ databases">
        <title>Halomonas fukangensis sp. nov., a halophilic bacterium isolated from a bulk soil of Kalidium foliatum at Fukang.</title>
        <authorList>
            <person name="Huang Y."/>
        </authorList>
    </citation>
    <scope>NUCLEOTIDE SEQUENCE [LARGE SCALE GENOMIC DNA]</scope>
    <source>
        <strain evidence="9 10">EGI 63088</strain>
    </source>
</reference>
<name>A0ABS9RYU1_9GAMM</name>
<evidence type="ECO:0000256" key="4">
    <source>
        <dbReference type="ARBA" id="ARBA00022808"/>
    </source>
</evidence>
<dbReference type="InterPro" id="IPR011059">
    <property type="entry name" value="Metal-dep_hydrolase_composite"/>
</dbReference>
<dbReference type="InterPro" id="IPR005920">
    <property type="entry name" value="HutI"/>
</dbReference>
<proteinExistence type="inferred from homology"/>
<keyword evidence="3 7" id="KW-0378">Hydrolase</keyword>
<feature type="binding site" evidence="7">
    <location>
        <position position="175"/>
    </location>
    <ligand>
        <name>4-imidazolone-5-propanoate</name>
        <dbReference type="ChEBI" id="CHEBI:77893"/>
    </ligand>
</feature>
<evidence type="ECO:0000256" key="6">
    <source>
        <dbReference type="ARBA" id="ARBA00023004"/>
    </source>
</evidence>
<keyword evidence="6 7" id="KW-0408">Iron</keyword>
<dbReference type="EMBL" id="JAKVPY010000027">
    <property type="protein sequence ID" value="MCH4564991.1"/>
    <property type="molecule type" value="Genomic_DNA"/>
</dbReference>
<feature type="binding site" evidence="7">
    <location>
        <position position="240"/>
    </location>
    <ligand>
        <name>Zn(2+)</name>
        <dbReference type="ChEBI" id="CHEBI:29105"/>
    </ligand>
</feature>
<dbReference type="Gene3D" id="2.30.40.10">
    <property type="entry name" value="Urease, subunit C, domain 1"/>
    <property type="match status" value="1"/>
</dbReference>
<evidence type="ECO:0000259" key="8">
    <source>
        <dbReference type="Pfam" id="PF01979"/>
    </source>
</evidence>
<comment type="cofactor">
    <cofactor evidence="7">
        <name>Zn(2+)</name>
        <dbReference type="ChEBI" id="CHEBI:29105"/>
    </cofactor>
    <cofactor evidence="7">
        <name>Fe(3+)</name>
        <dbReference type="ChEBI" id="CHEBI:29034"/>
    </cofactor>
    <text evidence="7">Binds 1 zinc or iron ion per subunit.</text>
</comment>
<feature type="binding site" evidence="7">
    <location>
        <position position="243"/>
    </location>
    <ligand>
        <name>4-imidazolone-5-propanoate</name>
        <dbReference type="ChEBI" id="CHEBI:77893"/>
    </ligand>
</feature>
<feature type="binding site" evidence="7">
    <location>
        <position position="315"/>
    </location>
    <ligand>
        <name>Fe(3+)</name>
        <dbReference type="ChEBI" id="CHEBI:29034"/>
    </ligand>
</feature>
<feature type="binding site" evidence="7">
    <location>
        <position position="142"/>
    </location>
    <ligand>
        <name>4-imidazolone-5-propanoate</name>
        <dbReference type="ChEBI" id="CHEBI:77893"/>
    </ligand>
</feature>
<comment type="caution">
    <text evidence="9">The sequence shown here is derived from an EMBL/GenBank/DDBJ whole genome shotgun (WGS) entry which is preliminary data.</text>
</comment>
<dbReference type="InterPro" id="IPR006680">
    <property type="entry name" value="Amidohydro-rel"/>
</dbReference>
<evidence type="ECO:0000313" key="10">
    <source>
        <dbReference type="Proteomes" id="UP001202117"/>
    </source>
</evidence>
<feature type="binding site" evidence="7">
    <location>
        <position position="72"/>
    </location>
    <ligand>
        <name>Fe(3+)</name>
        <dbReference type="ChEBI" id="CHEBI:29034"/>
    </ligand>
</feature>
<comment type="subcellular location">
    <subcellularLocation>
        <location evidence="7">Cytoplasm</location>
    </subcellularLocation>
</comment>
<keyword evidence="4 7" id="KW-0369">Histidine metabolism</keyword>
<feature type="binding site" evidence="7">
    <location>
        <position position="240"/>
    </location>
    <ligand>
        <name>Fe(3+)</name>
        <dbReference type="ChEBI" id="CHEBI:29034"/>
    </ligand>
</feature>
<keyword evidence="10" id="KW-1185">Reference proteome</keyword>
<keyword evidence="2 7" id="KW-0479">Metal-binding</keyword>
<sequence>MAGNPKPPRLWRDVVLFDGHDTRAEPMAVVVEAGHISRVMPMTELDRDVAAGCREMGRGGVMTPGLVDCHTHLVFGGSRADEFEQRLEGVSYEEIARRGGGILSTVRATRAASEDELFAQARPRLQALMAEGVTSVEIKSGYGLTVADELKMLRVARRLGAALPVRVITTLLGAHALPPEFAGDSDGYIELVCREMIPAAAEQGLADAVDVFCEKIAFSVAQCERVFEAAEAHGLPVKAHAEQLSNLGGSAMAARHGALSADHIEYLDEAGVAALREAGSVAVLLPGAFHTLRETRLPPIEALRAAAVPMAIATDANPGSSPIFNPTLMLNFACTLFRLTPREALAGMTAQGARALGLHERGGGGHGRVTAGAPADLCWWDAESPAALAYAVQPGRLRQRIFNGEVTHDTAHA</sequence>
<organism evidence="9 10">
    <name type="scientific">Halomonas flagellata</name>
    <dbReference type="NCBI Taxonomy" id="2920385"/>
    <lineage>
        <taxon>Bacteria</taxon>
        <taxon>Pseudomonadati</taxon>
        <taxon>Pseudomonadota</taxon>
        <taxon>Gammaproteobacteria</taxon>
        <taxon>Oceanospirillales</taxon>
        <taxon>Halomonadaceae</taxon>
        <taxon>Halomonas</taxon>
    </lineage>
</organism>
<feature type="binding site" evidence="7">
    <location>
        <position position="319"/>
    </location>
    <ligand>
        <name>N-formimidoyl-L-glutamate</name>
        <dbReference type="ChEBI" id="CHEBI:58928"/>
    </ligand>
</feature>
<dbReference type="GO" id="GO:0050480">
    <property type="term" value="F:imidazolonepropionase activity"/>
    <property type="evidence" value="ECO:0007669"/>
    <property type="project" value="UniProtKB-EC"/>
</dbReference>